<feature type="compositionally biased region" description="Basic and acidic residues" evidence="4">
    <location>
        <begin position="1"/>
        <end position="18"/>
    </location>
</feature>
<dbReference type="EMBL" id="JBCNJP010000007">
    <property type="protein sequence ID" value="KAK9075684.1"/>
    <property type="molecule type" value="Genomic_DNA"/>
</dbReference>
<proteinExistence type="predicted"/>
<dbReference type="Pfam" id="PF02297">
    <property type="entry name" value="COX6B"/>
    <property type="match status" value="1"/>
</dbReference>
<reference evidence="5 6" key="1">
    <citation type="submission" date="2024-04" db="EMBL/GenBank/DDBJ databases">
        <title>The reference genome of an endangered Asteraceae, Deinandra increscens subsp. villosa, native to the Central Coast of California.</title>
        <authorList>
            <person name="Guilliams M."/>
            <person name="Hasenstab-Lehman K."/>
            <person name="Meyer R."/>
            <person name="Mcevoy S."/>
        </authorList>
    </citation>
    <scope>NUCLEOTIDE SEQUENCE [LARGE SCALE GENOMIC DNA]</scope>
    <source>
        <tissue evidence="5">Leaf</tissue>
    </source>
</reference>
<evidence type="ECO:0000256" key="1">
    <source>
        <dbReference type="ARBA" id="ARBA00004173"/>
    </source>
</evidence>
<sequence>MAAVVEPHDKMRSKDLTKVTKGQQPAPRPAHEPDTVSAPPPPSSTTTPEEKANEKKAEKCYSTYLEYLKCTKKNGERASECKKVADNYMSHCPLEWMEKWEEEKKHGIIHNHV</sequence>
<dbReference type="InterPro" id="IPR036549">
    <property type="entry name" value="CX6/COA6-like_sf"/>
</dbReference>
<dbReference type="PANTHER" id="PTHR46281:SF31">
    <property type="entry name" value="CYTOCHROME C OXIDASE SUBUNIT"/>
    <property type="match status" value="1"/>
</dbReference>
<evidence type="ECO:0000313" key="6">
    <source>
        <dbReference type="Proteomes" id="UP001408789"/>
    </source>
</evidence>
<organism evidence="5 6">
    <name type="scientific">Deinandra increscens subsp. villosa</name>
    <dbReference type="NCBI Taxonomy" id="3103831"/>
    <lineage>
        <taxon>Eukaryota</taxon>
        <taxon>Viridiplantae</taxon>
        <taxon>Streptophyta</taxon>
        <taxon>Embryophyta</taxon>
        <taxon>Tracheophyta</taxon>
        <taxon>Spermatophyta</taxon>
        <taxon>Magnoliopsida</taxon>
        <taxon>eudicotyledons</taxon>
        <taxon>Gunneridae</taxon>
        <taxon>Pentapetalae</taxon>
        <taxon>asterids</taxon>
        <taxon>campanulids</taxon>
        <taxon>Asterales</taxon>
        <taxon>Asteraceae</taxon>
        <taxon>Asteroideae</taxon>
        <taxon>Heliantheae alliance</taxon>
        <taxon>Madieae</taxon>
        <taxon>Madiinae</taxon>
        <taxon>Deinandra</taxon>
    </lineage>
</organism>
<dbReference type="PANTHER" id="PTHR46281">
    <property type="entry name" value="CYTOCHROME C OXIDASE SUBUNIT 6B"/>
    <property type="match status" value="1"/>
</dbReference>
<accession>A0AAP0DR47</accession>
<dbReference type="SUPFAM" id="SSF47694">
    <property type="entry name" value="Cytochrome c oxidase subunit h"/>
    <property type="match status" value="1"/>
</dbReference>
<dbReference type="GO" id="GO:0005739">
    <property type="term" value="C:mitochondrion"/>
    <property type="evidence" value="ECO:0007669"/>
    <property type="project" value="UniProtKB-SubCell"/>
</dbReference>
<gene>
    <name evidence="5" type="ORF">SSX86_004012</name>
</gene>
<dbReference type="GO" id="GO:0045277">
    <property type="term" value="C:respiratory chain complex IV"/>
    <property type="evidence" value="ECO:0007669"/>
    <property type="project" value="InterPro"/>
</dbReference>
<evidence type="ECO:0000256" key="3">
    <source>
        <dbReference type="ARBA" id="ARBA00023157"/>
    </source>
</evidence>
<evidence type="ECO:0000313" key="5">
    <source>
        <dbReference type="EMBL" id="KAK9075684.1"/>
    </source>
</evidence>
<dbReference type="AlphaFoldDB" id="A0AAP0DR47"/>
<protein>
    <submittedName>
        <fullName evidence="5">Uncharacterized protein</fullName>
    </submittedName>
</protein>
<comment type="subcellular location">
    <subcellularLocation>
        <location evidence="1">Mitochondrion</location>
    </subcellularLocation>
</comment>
<keyword evidence="6" id="KW-1185">Reference proteome</keyword>
<dbReference type="PROSITE" id="PS51808">
    <property type="entry name" value="CHCH"/>
    <property type="match status" value="1"/>
</dbReference>
<evidence type="ECO:0000256" key="4">
    <source>
        <dbReference type="SAM" id="MobiDB-lite"/>
    </source>
</evidence>
<evidence type="ECO:0000256" key="2">
    <source>
        <dbReference type="ARBA" id="ARBA00023128"/>
    </source>
</evidence>
<keyword evidence="2" id="KW-0496">Mitochondrion</keyword>
<comment type="caution">
    <text evidence="5">The sequence shown here is derived from an EMBL/GenBank/DDBJ whole genome shotgun (WGS) entry which is preliminary data.</text>
</comment>
<dbReference type="InterPro" id="IPR048280">
    <property type="entry name" value="COX6B-like"/>
</dbReference>
<keyword evidence="3" id="KW-1015">Disulfide bond</keyword>
<feature type="region of interest" description="Disordered" evidence="4">
    <location>
        <begin position="1"/>
        <end position="56"/>
    </location>
</feature>
<dbReference type="Gene3D" id="1.10.10.140">
    <property type="entry name" value="Cytochrome c oxidase, subunit VIb"/>
    <property type="match status" value="1"/>
</dbReference>
<name>A0AAP0DR47_9ASTR</name>
<dbReference type="InterPro" id="IPR003213">
    <property type="entry name" value="Cyt_c_oxidase_su6B"/>
</dbReference>
<dbReference type="Proteomes" id="UP001408789">
    <property type="component" value="Unassembled WGS sequence"/>
</dbReference>